<proteinExistence type="predicted"/>
<accession>A0A0H5PVR0</accession>
<reference evidence="4" key="2">
    <citation type="submission" date="2015-07" db="EMBL/GenBank/DDBJ databases">
        <title>Plasmids, circular viruses and viroids from rat gut.</title>
        <authorList>
            <person name="Jorgensen T.J."/>
            <person name="Hansen M.A."/>
            <person name="Xu Z."/>
            <person name="Tabak M.A."/>
            <person name="Sorensen S.J."/>
            <person name="Hansen L.H."/>
        </authorList>
    </citation>
    <scope>NUCLEOTIDE SEQUENCE</scope>
    <source>
        <plasmid evidence="4">pRGRH0047</plasmid>
    </source>
</reference>
<dbReference type="Pfam" id="PF03389">
    <property type="entry name" value="MobA_MobL"/>
    <property type="match status" value="2"/>
</dbReference>
<dbReference type="EMBL" id="LN852739">
    <property type="protein sequence ID" value="CRY93683.1"/>
    <property type="molecule type" value="Genomic_DNA"/>
</dbReference>
<organism evidence="4">
    <name type="scientific">uncultured prokaryote</name>
    <dbReference type="NCBI Taxonomy" id="198431"/>
    <lineage>
        <taxon>unclassified sequences</taxon>
        <taxon>environmental samples</taxon>
    </lineage>
</organism>
<feature type="domain" description="MobA/MobL protein" evidence="3">
    <location>
        <begin position="144"/>
        <end position="203"/>
    </location>
</feature>
<reference evidence="4" key="1">
    <citation type="submission" date="2015-06" db="EMBL/GenBank/DDBJ databases">
        <authorList>
            <person name="Joergensen T."/>
        </authorList>
    </citation>
    <scope>NUCLEOTIDE SEQUENCE</scope>
    <source>
        <plasmid evidence="4">pRGRH0047</plasmid>
    </source>
</reference>
<feature type="region of interest" description="Disordered" evidence="2">
    <location>
        <begin position="179"/>
        <end position="207"/>
    </location>
</feature>
<dbReference type="InterPro" id="IPR005053">
    <property type="entry name" value="MobA_MobL"/>
</dbReference>
<dbReference type="Gene3D" id="3.30.930.30">
    <property type="match status" value="1"/>
</dbReference>
<geneLocation type="plasmid" evidence="4">
    <name>pRGRH0047</name>
</geneLocation>
<evidence type="ECO:0000256" key="1">
    <source>
        <dbReference type="ARBA" id="ARBA00022971"/>
    </source>
</evidence>
<evidence type="ECO:0000313" key="4">
    <source>
        <dbReference type="EMBL" id="CRY93683.1"/>
    </source>
</evidence>
<feature type="domain" description="MobA/MobL protein" evidence="3">
    <location>
        <begin position="54"/>
        <end position="132"/>
    </location>
</feature>
<sequence length="356" mass="39596">MAIFHLTHRTIGRSTHAAGTAGAHIGYITRSAACRAVIAEHIPTAEPGSKGGAARAWLDAQEEADHKNARVIDKLEIALPLELDQAQRVELVRAFVLELSGGKSVPFFAAFHDKAGTKDEANPHVHLVIRDRDPATGKGRVIGMSEKGSTERAREVWEQICNEALRDLNHRARIDRRSLADQGITDRKSPGHEGPQARQIEAKRRPAEKLTRIREARNIPGRPEHLLSARERAAEREREAAWQLRTPQALDTPTRRSERVLEGLRRVAEGIWQGQRDRDAARKALRASASGALGTRFLPEPITRHIEDIAAIVFRRKPKQPMPLREASPFSGSRPWTGPHAPRQTPNPDGRIRPSV</sequence>
<feature type="region of interest" description="Disordered" evidence="2">
    <location>
        <begin position="315"/>
        <end position="356"/>
    </location>
</feature>
<evidence type="ECO:0000256" key="2">
    <source>
        <dbReference type="SAM" id="MobiDB-lite"/>
    </source>
</evidence>
<evidence type="ECO:0000259" key="3">
    <source>
        <dbReference type="Pfam" id="PF03389"/>
    </source>
</evidence>
<keyword evidence="1" id="KW-0184">Conjugation</keyword>
<protein>
    <recommendedName>
        <fullName evidence="3">MobA/MobL protein domain-containing protein</fullName>
    </recommendedName>
</protein>
<keyword evidence="4" id="KW-0614">Plasmid</keyword>
<dbReference type="AlphaFoldDB" id="A0A0H5PVR0"/>
<feature type="compositionally biased region" description="Basic and acidic residues" evidence="2">
    <location>
        <begin position="179"/>
        <end position="191"/>
    </location>
</feature>
<name>A0A0H5PVR0_9ZZZZ</name>